<dbReference type="PANTHER" id="PTHR42250">
    <property type="entry name" value="ASCH DOMAIN-CONTAINING PROTEIN"/>
    <property type="match status" value="1"/>
</dbReference>
<organism evidence="2 3">
    <name type="scientific">Prauserella rugosa</name>
    <dbReference type="NCBI Taxonomy" id="43354"/>
    <lineage>
        <taxon>Bacteria</taxon>
        <taxon>Bacillati</taxon>
        <taxon>Actinomycetota</taxon>
        <taxon>Actinomycetes</taxon>
        <taxon>Pseudonocardiales</taxon>
        <taxon>Pseudonocardiaceae</taxon>
        <taxon>Prauserella</taxon>
    </lineage>
</organism>
<protein>
    <submittedName>
        <fullName evidence="2">ASCH domain-containing protein</fullName>
    </submittedName>
</protein>
<dbReference type="SUPFAM" id="SSF88697">
    <property type="entry name" value="PUA domain-like"/>
    <property type="match status" value="1"/>
</dbReference>
<evidence type="ECO:0000313" key="2">
    <source>
        <dbReference type="EMBL" id="TWH21414.1"/>
    </source>
</evidence>
<accession>A0A660CG71</accession>
<comment type="caution">
    <text evidence="2">The sequence shown here is derived from an EMBL/GenBank/DDBJ whole genome shotgun (WGS) entry which is preliminary data.</text>
</comment>
<feature type="domain" description="CMP/dCMP-type deaminase" evidence="1">
    <location>
        <begin position="4"/>
        <end position="128"/>
    </location>
</feature>
<sequence>MLSPDNRELVAAAVRHAEAVNDDADHTVAAALRLRSGAIVLGVNAYHFLGGPCGEVSALANRAASHPDDPIVAVAAAHGPTGDVIPPCGKCRQIFFDLDPTIACVVREANGLTALPVSTLLPHAFDWRAADAPQRLYMWEGYEQSIRDGDKTQTIRIDDPFRPGPADLVFEKESGEVLTMPAEVLSVRTTTRRELTETDAQRDGFADLAQLHTALDQHYPGLGDDAPVDVVEFALTRDSAGTHRR</sequence>
<dbReference type="InterPro" id="IPR015947">
    <property type="entry name" value="PUA-like_sf"/>
</dbReference>
<gene>
    <name evidence="2" type="ORF">JD82_03278</name>
</gene>
<evidence type="ECO:0000313" key="3">
    <source>
        <dbReference type="Proteomes" id="UP000317303"/>
    </source>
</evidence>
<dbReference type="InterPro" id="IPR002125">
    <property type="entry name" value="CMP_dCMP_dom"/>
</dbReference>
<dbReference type="PROSITE" id="PS51747">
    <property type="entry name" value="CYT_DCMP_DEAMINASES_2"/>
    <property type="match status" value="1"/>
</dbReference>
<dbReference type="AlphaFoldDB" id="A0A660CG71"/>
<proteinExistence type="predicted"/>
<dbReference type="Gene3D" id="3.40.140.10">
    <property type="entry name" value="Cytidine Deaminase, domain 2"/>
    <property type="match status" value="1"/>
</dbReference>
<dbReference type="EMBL" id="VLJV01000001">
    <property type="protein sequence ID" value="TWH21414.1"/>
    <property type="molecule type" value="Genomic_DNA"/>
</dbReference>
<keyword evidence="3" id="KW-1185">Reference proteome</keyword>
<dbReference type="Proteomes" id="UP000317303">
    <property type="component" value="Unassembled WGS sequence"/>
</dbReference>
<dbReference type="InterPro" id="IPR016193">
    <property type="entry name" value="Cytidine_deaminase-like"/>
</dbReference>
<dbReference type="CDD" id="cd06552">
    <property type="entry name" value="ASCH_yqfb_like"/>
    <property type="match status" value="1"/>
</dbReference>
<evidence type="ECO:0000259" key="1">
    <source>
        <dbReference type="PROSITE" id="PS51747"/>
    </source>
</evidence>
<dbReference type="OrthoDB" id="9795347at2"/>
<dbReference type="SUPFAM" id="SSF53927">
    <property type="entry name" value="Cytidine deaminase-like"/>
    <property type="match status" value="1"/>
</dbReference>
<name>A0A660CG71_9PSEU</name>
<dbReference type="CDD" id="cd01283">
    <property type="entry name" value="cytidine_deaminase"/>
    <property type="match status" value="1"/>
</dbReference>
<dbReference type="RefSeq" id="WP_030533569.1">
    <property type="nucleotide sequence ID" value="NZ_JOIJ01000016.1"/>
</dbReference>
<dbReference type="InterPro" id="IPR007374">
    <property type="entry name" value="ASCH_domain"/>
</dbReference>
<dbReference type="Pfam" id="PF04266">
    <property type="entry name" value="ASCH"/>
    <property type="match status" value="1"/>
</dbReference>
<dbReference type="SMART" id="SM01022">
    <property type="entry name" value="ASCH"/>
    <property type="match status" value="1"/>
</dbReference>
<dbReference type="Gene3D" id="2.30.130.30">
    <property type="entry name" value="Hypothetical protein"/>
    <property type="match status" value="1"/>
</dbReference>
<dbReference type="PANTHER" id="PTHR42250:SF1">
    <property type="entry name" value="ASCH DOMAIN-CONTAINING PROTEIN"/>
    <property type="match status" value="1"/>
</dbReference>
<dbReference type="GO" id="GO:0003824">
    <property type="term" value="F:catalytic activity"/>
    <property type="evidence" value="ECO:0007669"/>
    <property type="project" value="InterPro"/>
</dbReference>
<reference evidence="2 3" key="1">
    <citation type="submission" date="2019-07" db="EMBL/GenBank/DDBJ databases">
        <title>R&amp;d 2014.</title>
        <authorList>
            <person name="Klenk H.-P."/>
        </authorList>
    </citation>
    <scope>NUCLEOTIDE SEQUENCE [LARGE SCALE GENOMIC DNA]</scope>
    <source>
        <strain evidence="2 3">DSM 43194</strain>
    </source>
</reference>